<dbReference type="SUPFAM" id="SSF56112">
    <property type="entry name" value="Protein kinase-like (PK-like)"/>
    <property type="match status" value="1"/>
</dbReference>
<dbReference type="GO" id="GO:0005524">
    <property type="term" value="F:ATP binding"/>
    <property type="evidence" value="ECO:0007669"/>
    <property type="project" value="UniProtKB-UniRule"/>
</dbReference>
<feature type="region of interest" description="Disordered" evidence="4">
    <location>
        <begin position="649"/>
        <end position="700"/>
    </location>
</feature>
<evidence type="ECO:0000256" key="1">
    <source>
        <dbReference type="ARBA" id="ARBA00022741"/>
    </source>
</evidence>
<evidence type="ECO:0000256" key="2">
    <source>
        <dbReference type="ARBA" id="ARBA00022840"/>
    </source>
</evidence>
<feature type="region of interest" description="Disordered" evidence="4">
    <location>
        <begin position="725"/>
        <end position="795"/>
    </location>
</feature>
<dbReference type="PROSITE" id="PS00107">
    <property type="entry name" value="PROTEIN_KINASE_ATP"/>
    <property type="match status" value="1"/>
</dbReference>
<feature type="compositionally biased region" description="Low complexity" evidence="4">
    <location>
        <begin position="649"/>
        <end position="670"/>
    </location>
</feature>
<dbReference type="PANTHER" id="PTHR24346:SF76">
    <property type="entry name" value="NON-SPECIFIC SERINE_THREONINE PROTEIN KINASE"/>
    <property type="match status" value="1"/>
</dbReference>
<evidence type="ECO:0000256" key="4">
    <source>
        <dbReference type="SAM" id="MobiDB-lite"/>
    </source>
</evidence>
<dbReference type="GeneID" id="59380199"/>
<evidence type="ECO:0000313" key="7">
    <source>
        <dbReference type="Proteomes" id="UP000623687"/>
    </source>
</evidence>
<keyword evidence="7" id="KW-1185">Reference proteome</keyword>
<feature type="region of interest" description="Disordered" evidence="4">
    <location>
        <begin position="288"/>
        <end position="327"/>
    </location>
</feature>
<comment type="caution">
    <text evidence="6">The sequence shown here is derived from an EMBL/GenBank/DDBJ whole genome shotgun (WGS) entry which is preliminary data.</text>
</comment>
<feature type="region of interest" description="Disordered" evidence="4">
    <location>
        <begin position="873"/>
        <end position="908"/>
    </location>
</feature>
<keyword evidence="1 3" id="KW-0547">Nucleotide-binding</keyword>
<feature type="compositionally biased region" description="Low complexity" evidence="4">
    <location>
        <begin position="531"/>
        <end position="551"/>
    </location>
</feature>
<dbReference type="PROSITE" id="PS00108">
    <property type="entry name" value="PROTEIN_KINASE_ST"/>
    <property type="match status" value="1"/>
</dbReference>
<feature type="domain" description="Protein kinase" evidence="5">
    <location>
        <begin position="56"/>
        <end position="430"/>
    </location>
</feature>
<dbReference type="AlphaFoldDB" id="A0A8H6ZJR4"/>
<feature type="compositionally biased region" description="Polar residues" evidence="4">
    <location>
        <begin position="595"/>
        <end position="606"/>
    </location>
</feature>
<dbReference type="RefSeq" id="XP_036627257.1">
    <property type="nucleotide sequence ID" value="XM_036779874.1"/>
</dbReference>
<dbReference type="InterPro" id="IPR011009">
    <property type="entry name" value="Kinase-like_dom_sf"/>
</dbReference>
<evidence type="ECO:0000313" key="6">
    <source>
        <dbReference type="EMBL" id="KAF7422225.1"/>
    </source>
</evidence>
<protein>
    <recommendedName>
        <fullName evidence="5">Protein kinase domain-containing protein</fullName>
    </recommendedName>
</protein>
<feature type="compositionally biased region" description="Acidic residues" evidence="4">
    <location>
        <begin position="231"/>
        <end position="246"/>
    </location>
</feature>
<dbReference type="OrthoDB" id="4062651at2759"/>
<dbReference type="PROSITE" id="PS50011">
    <property type="entry name" value="PROTEIN_KINASE_DOM"/>
    <property type="match status" value="1"/>
</dbReference>
<dbReference type="Gene3D" id="1.10.510.10">
    <property type="entry name" value="Transferase(Phosphotransferase) domain 1"/>
    <property type="match status" value="2"/>
</dbReference>
<dbReference type="GO" id="GO:0035556">
    <property type="term" value="P:intracellular signal transduction"/>
    <property type="evidence" value="ECO:0007669"/>
    <property type="project" value="TreeGrafter"/>
</dbReference>
<dbReference type="InterPro" id="IPR008271">
    <property type="entry name" value="Ser/Thr_kinase_AS"/>
</dbReference>
<evidence type="ECO:0000259" key="5">
    <source>
        <dbReference type="PROSITE" id="PS50011"/>
    </source>
</evidence>
<evidence type="ECO:0000256" key="3">
    <source>
        <dbReference type="PROSITE-ProRule" id="PRU10141"/>
    </source>
</evidence>
<sequence length="1080" mass="115827">MDIPAKVVNSPNTVASSPAALFLSAFSSPSSSSLSLSNSWNTLPPPDSQGQVINGYTLGAVIGYGSTSIIRLATASSGGVVACKIVKTQNTLASKKSALRKEAAIWASLSHEHILPLFSSHFSPLPASGLSYAFFFTLYCPAGTLFDILQNAKSQRRQDDSAAGGLNQDDAGMLFRQVVRGLRYMHTVVGYVHRDIKLENVLVDEQGHCRISDFGMARRIGSRSGHADNSSSDESDNLDDEEDDLEREDAGIVALTRTASLTIPSSSQIIPPPHYHILNRHLSLRRSSHSLHKSNTLPSRSRRRTTTDVSSDSPSQGKVQPGSLPYAAPELLMPPSLSLPSAQSHSRRLLDGVNPAQDIWALGVLLYVLLTGRFPFSDAFEPRLQMKILNGAYDIPPGIGRAAENVLRGCLSRSIRSRWTVDQVDEAGWGVGWGVEGDRILEGVEAERMDVCWPNVTPTVEDDSCRGDVDTRRHRSASADKHPFISLADTTDDLEEMKKPMLKSSEVSGDGAIERTRPCLSALHNSIFRGSSPSASNLNPSPPNTSSRPRNLCVDILSPTSYHGQEDSDSALVVSPLPTSIGMLSPLTEGVEQDGFTSSDINSRPRSTVHDAPRTPRRRIASPLPLSPLKGFVAPVTSPVSSLSFAIPLSSSRERSTSPSPATSSTSPNNELPPSPLLYKEDNGPLPAHLSISSTSSSPHVPLAGLGFPPVTVERGRPLRKHYAALSRSPSPSVQPRTPLDTGFSATFNGGQGNTTRRSSGSGGSGTRARSRAMESLESLQEKDASRGRSKYVRLRPPGDVLTSFESGIEIMSRSDSGSSDAVVGMEHDRIRRPLGMDTVNELEGWAGERASMADSKMGSLAAGTTAYDRLFSPERGVISPERSGGTLDTDASSPLSSGRSASPRHHHSFSSGFGFFKVERDKGSRRGLGDDGAIMAKGNWASKGKDAEADRNLDINGIVRSRRAGSTPPTSVYFAKDSHIHSLHHLRPQYAHPHPTTHHWTHSHTPVFLGSNHPQKRDHFGLGLATTPMPLTPAGIHSGQHTPVAAMKSAPAHAVTVKVPVWGKGIGVSGMRSRSLGPL</sequence>
<dbReference type="InterPro" id="IPR000719">
    <property type="entry name" value="Prot_kinase_dom"/>
</dbReference>
<name>A0A8H6ZJR4_PLEOS</name>
<dbReference type="PANTHER" id="PTHR24346">
    <property type="entry name" value="MAP/MICROTUBULE AFFINITY-REGULATING KINASE"/>
    <property type="match status" value="1"/>
</dbReference>
<dbReference type="SMART" id="SM00220">
    <property type="entry name" value="S_TKc"/>
    <property type="match status" value="1"/>
</dbReference>
<dbReference type="GO" id="GO:0000226">
    <property type="term" value="P:microtubule cytoskeleton organization"/>
    <property type="evidence" value="ECO:0007669"/>
    <property type="project" value="TreeGrafter"/>
</dbReference>
<accession>A0A8H6ZJR4</accession>
<feature type="compositionally biased region" description="Basic and acidic residues" evidence="4">
    <location>
        <begin position="772"/>
        <end position="787"/>
    </location>
</feature>
<dbReference type="VEuPathDB" id="FungiDB:PC9H_010381"/>
<feature type="region of interest" description="Disordered" evidence="4">
    <location>
        <begin position="220"/>
        <end position="246"/>
    </location>
</feature>
<dbReference type="EMBL" id="JACETU010000008">
    <property type="protein sequence ID" value="KAF7422225.1"/>
    <property type="molecule type" value="Genomic_DNA"/>
</dbReference>
<gene>
    <name evidence="6" type="ORF">PC9H_010381</name>
</gene>
<dbReference type="GO" id="GO:0004674">
    <property type="term" value="F:protein serine/threonine kinase activity"/>
    <property type="evidence" value="ECO:0007669"/>
    <property type="project" value="TreeGrafter"/>
</dbReference>
<feature type="region of interest" description="Disordered" evidence="4">
    <location>
        <begin position="590"/>
        <end position="628"/>
    </location>
</feature>
<dbReference type="Pfam" id="PF00069">
    <property type="entry name" value="Pkinase"/>
    <property type="match status" value="1"/>
</dbReference>
<feature type="binding site" evidence="3">
    <location>
        <position position="84"/>
    </location>
    <ligand>
        <name>ATP</name>
        <dbReference type="ChEBI" id="CHEBI:30616"/>
    </ligand>
</feature>
<dbReference type="InterPro" id="IPR017441">
    <property type="entry name" value="Protein_kinase_ATP_BS"/>
</dbReference>
<keyword evidence="2 3" id="KW-0067">ATP-binding</keyword>
<organism evidence="6 7">
    <name type="scientific">Pleurotus ostreatus</name>
    <name type="common">Oyster mushroom</name>
    <name type="synonym">White-rot fungus</name>
    <dbReference type="NCBI Taxonomy" id="5322"/>
    <lineage>
        <taxon>Eukaryota</taxon>
        <taxon>Fungi</taxon>
        <taxon>Dikarya</taxon>
        <taxon>Basidiomycota</taxon>
        <taxon>Agaricomycotina</taxon>
        <taxon>Agaricomycetes</taxon>
        <taxon>Agaricomycetidae</taxon>
        <taxon>Agaricales</taxon>
        <taxon>Pleurotineae</taxon>
        <taxon>Pleurotaceae</taxon>
        <taxon>Pleurotus</taxon>
    </lineage>
</organism>
<proteinExistence type="predicted"/>
<dbReference type="GO" id="GO:0005737">
    <property type="term" value="C:cytoplasm"/>
    <property type="evidence" value="ECO:0007669"/>
    <property type="project" value="TreeGrafter"/>
</dbReference>
<feature type="region of interest" description="Disordered" evidence="4">
    <location>
        <begin position="530"/>
        <end position="551"/>
    </location>
</feature>
<dbReference type="Proteomes" id="UP000623687">
    <property type="component" value="Unassembled WGS sequence"/>
</dbReference>
<reference evidence="6" key="1">
    <citation type="submission" date="2019-07" db="EMBL/GenBank/DDBJ databases">
        <authorList>
            <person name="Palmer J.M."/>
        </authorList>
    </citation>
    <scope>NUCLEOTIDE SEQUENCE</scope>
    <source>
        <strain evidence="6">PC9</strain>
    </source>
</reference>
<feature type="compositionally biased region" description="Low complexity" evidence="4">
    <location>
        <begin position="892"/>
        <end position="902"/>
    </location>
</feature>